<feature type="compositionally biased region" description="Basic and acidic residues" evidence="2">
    <location>
        <begin position="709"/>
        <end position="720"/>
    </location>
</feature>
<gene>
    <name evidence="3" type="ORF">LPMP_251070</name>
</gene>
<evidence type="ECO:0000256" key="1">
    <source>
        <dbReference type="SAM" id="Coils"/>
    </source>
</evidence>
<reference evidence="3 4" key="1">
    <citation type="journal article" date="2015" name="Sci. Rep.">
        <title>The genome of Leishmania panamensis: insights into genomics of the L. (Viannia) subgenus.</title>
        <authorList>
            <person name="Llanes A."/>
            <person name="Restrepo C.M."/>
            <person name="Vecchio G.D."/>
            <person name="Anguizola F.J."/>
            <person name="Lleonart R."/>
        </authorList>
    </citation>
    <scope>NUCLEOTIDE SEQUENCE [LARGE SCALE GENOMIC DNA]</scope>
    <source>
        <strain evidence="3 4">MHOM/PA/94/PSC-1</strain>
    </source>
</reference>
<dbReference type="EMBL" id="CP009394">
    <property type="protein sequence ID" value="AIN98969.1"/>
    <property type="molecule type" value="Genomic_DNA"/>
</dbReference>
<name>A0A088RUM0_LEIPA</name>
<evidence type="ECO:0000256" key="2">
    <source>
        <dbReference type="SAM" id="MobiDB-lite"/>
    </source>
</evidence>
<feature type="region of interest" description="Disordered" evidence="2">
    <location>
        <begin position="590"/>
        <end position="612"/>
    </location>
</feature>
<feature type="region of interest" description="Disordered" evidence="2">
    <location>
        <begin position="79"/>
        <end position="199"/>
    </location>
</feature>
<dbReference type="Proteomes" id="UP000063063">
    <property type="component" value="Chromosome 25"/>
</dbReference>
<feature type="coiled-coil region" evidence="1">
    <location>
        <begin position="533"/>
        <end position="560"/>
    </location>
</feature>
<feature type="compositionally biased region" description="Basic and acidic residues" evidence="2">
    <location>
        <begin position="655"/>
        <end position="664"/>
    </location>
</feature>
<protein>
    <submittedName>
        <fullName evidence="3">Uncharacterized protein</fullName>
    </submittedName>
</protein>
<feature type="compositionally biased region" description="Polar residues" evidence="2">
    <location>
        <begin position="500"/>
        <end position="510"/>
    </location>
</feature>
<feature type="region of interest" description="Disordered" evidence="2">
    <location>
        <begin position="633"/>
        <end position="736"/>
    </location>
</feature>
<dbReference type="AlphaFoldDB" id="A0A088RUM0"/>
<dbReference type="VEuPathDB" id="TriTrypDB:LPMP_251070"/>
<feature type="compositionally biased region" description="Polar residues" evidence="2">
    <location>
        <begin position="13"/>
        <end position="24"/>
    </location>
</feature>
<keyword evidence="4" id="KW-1185">Reference proteome</keyword>
<feature type="compositionally biased region" description="Low complexity" evidence="2">
    <location>
        <begin position="641"/>
        <end position="653"/>
    </location>
</feature>
<proteinExistence type="predicted"/>
<dbReference type="RefSeq" id="XP_010699676.1">
    <property type="nucleotide sequence ID" value="XM_010701374.1"/>
</dbReference>
<accession>A0A088RUM0</accession>
<evidence type="ECO:0000313" key="4">
    <source>
        <dbReference type="Proteomes" id="UP000063063"/>
    </source>
</evidence>
<organism evidence="3 4">
    <name type="scientific">Leishmania panamensis</name>
    <dbReference type="NCBI Taxonomy" id="5679"/>
    <lineage>
        <taxon>Eukaryota</taxon>
        <taxon>Discoba</taxon>
        <taxon>Euglenozoa</taxon>
        <taxon>Kinetoplastea</taxon>
        <taxon>Metakinetoplastina</taxon>
        <taxon>Trypanosomatida</taxon>
        <taxon>Trypanosomatidae</taxon>
        <taxon>Leishmaniinae</taxon>
        <taxon>Leishmania</taxon>
        <taxon>Leishmania guyanensis species complex</taxon>
    </lineage>
</organism>
<feature type="region of interest" description="Disordered" evidence="2">
    <location>
        <begin position="498"/>
        <end position="523"/>
    </location>
</feature>
<dbReference type="eggNOG" id="ENOG502SD78">
    <property type="taxonomic scope" value="Eukaryota"/>
</dbReference>
<keyword evidence="1" id="KW-0175">Coiled coil</keyword>
<feature type="compositionally biased region" description="Low complexity" evidence="2">
    <location>
        <begin position="242"/>
        <end position="251"/>
    </location>
</feature>
<dbReference type="GeneID" id="22575755"/>
<feature type="compositionally biased region" description="Polar residues" evidence="2">
    <location>
        <begin position="176"/>
        <end position="199"/>
    </location>
</feature>
<evidence type="ECO:0000313" key="3">
    <source>
        <dbReference type="EMBL" id="AIN98969.1"/>
    </source>
</evidence>
<feature type="region of interest" description="Disordered" evidence="2">
    <location>
        <begin position="242"/>
        <end position="266"/>
    </location>
</feature>
<sequence length="913" mass="98305">MPHALTASRTDRNPSPTSSSSTEQYHPIRRPPAAAVAAAPGIAVAAAHNELYHSGTHSYALEPDEHEDINNLTMPVATHVKHQAASSSPRGHQKQQHTVLSPSRLWSPARSTGARAGQTTPSAVPRPSYHAASPPRSPPVPSSHSHASRTGIVNGSGYHHSTRKTALLHTPELVSLSPTTSRQPPQRRSPCMNRQSTSVLTEAAPATKKTTLLLPAPLNTTSATPSTSGHVATGAAAAPVAAVPSDSQPSSTAQWQLSSPGGYRHRSDGHVPQRGAVFAYASEAVNTLELQYGDALQRLNRMHRLYDRLDAHNLTLASELKRLRQVNDVLQNGVAFPLYNSVRLVKHEMKLLKQYVELLCSSFNNQLVVLQQVVGEELPRVLGRYDPYTSLLAHGAEGQLQPIETRVSIGAASGEASPLGRVIKEPCLVLGRHVSGAGGAVAAGTQLYSPEYWWNAMSPHSMRPPTATDTREAPAEVEAYRCADVVDGRGDGITEGERALSQQGQLSLSNEESRECNVPSQSPQEALVSRRAYQEVRAALADAQRRVAELEQATSSHQGDYENRIAQLKAAHRAKETTLKEELALLRRRAEGTQEGDPQQTALATRPAGQAGNLVTPVDVNELAQLLLERQYQQPTAKQHPNTSSTASNPASTWRPEDADETTRQVEGQCDNEGVTTTTNGSGRDYHCRTARPCAAASASASNTDDDNNDVRHSFDRRGADGSVHTPDCNLPSSAAGRVQRAREVLGCEQGQRAQTCSISSHHQREKVEASKKASATTIAQHSLAYGRLMGHSHPPSRSLEGNAIHTESSAARMQPCKASDANSHSVSRRRSRHCWQSTGGAVRDARHDVAADTELLQLLLAQVAAIGAQAGSQCAATVPKRVPPAPNHLDTTVNRVAQGIWAQKRLKERHYL</sequence>
<feature type="compositionally biased region" description="Polar residues" evidence="2">
    <location>
        <begin position="84"/>
        <end position="101"/>
    </location>
</feature>
<dbReference type="OrthoDB" id="266362at2759"/>
<dbReference type="VEuPathDB" id="TriTrypDB:LPAL13_250016900"/>
<dbReference type="KEGG" id="lpan:LPMP_251070"/>
<feature type="region of interest" description="Disordered" evidence="2">
    <location>
        <begin position="1"/>
        <end position="34"/>
    </location>
</feature>
<feature type="region of interest" description="Disordered" evidence="2">
    <location>
        <begin position="811"/>
        <end position="831"/>
    </location>
</feature>